<dbReference type="EMBL" id="GBRH01241434">
    <property type="protein sequence ID" value="JAD56461.1"/>
    <property type="molecule type" value="Transcribed_RNA"/>
</dbReference>
<sequence>MALPISSVIANSTYSWMCYHHTVLKFWKTVSSVLFIS</sequence>
<reference evidence="1" key="2">
    <citation type="journal article" date="2015" name="Data Brief">
        <title>Shoot transcriptome of the giant reed, Arundo donax.</title>
        <authorList>
            <person name="Barrero R.A."/>
            <person name="Guerrero F.D."/>
            <person name="Moolhuijzen P."/>
            <person name="Goolsby J.A."/>
            <person name="Tidwell J."/>
            <person name="Bellgard S.E."/>
            <person name="Bellgard M.I."/>
        </authorList>
    </citation>
    <scope>NUCLEOTIDE SEQUENCE</scope>
    <source>
        <tissue evidence="1">Shoot tissue taken approximately 20 cm above the soil surface</tissue>
    </source>
</reference>
<protein>
    <submittedName>
        <fullName evidence="1">Uncharacterized protein</fullName>
    </submittedName>
</protein>
<evidence type="ECO:0000313" key="1">
    <source>
        <dbReference type="EMBL" id="JAD56461.1"/>
    </source>
</evidence>
<organism evidence="1">
    <name type="scientific">Arundo donax</name>
    <name type="common">Giant reed</name>
    <name type="synonym">Donax arundinaceus</name>
    <dbReference type="NCBI Taxonomy" id="35708"/>
    <lineage>
        <taxon>Eukaryota</taxon>
        <taxon>Viridiplantae</taxon>
        <taxon>Streptophyta</taxon>
        <taxon>Embryophyta</taxon>
        <taxon>Tracheophyta</taxon>
        <taxon>Spermatophyta</taxon>
        <taxon>Magnoliopsida</taxon>
        <taxon>Liliopsida</taxon>
        <taxon>Poales</taxon>
        <taxon>Poaceae</taxon>
        <taxon>PACMAD clade</taxon>
        <taxon>Arundinoideae</taxon>
        <taxon>Arundineae</taxon>
        <taxon>Arundo</taxon>
    </lineage>
</organism>
<reference evidence="1" key="1">
    <citation type="submission" date="2014-09" db="EMBL/GenBank/DDBJ databases">
        <authorList>
            <person name="Magalhaes I.L.F."/>
            <person name="Oliveira U."/>
            <person name="Santos F.R."/>
            <person name="Vidigal T.H.D.A."/>
            <person name="Brescovit A.D."/>
            <person name="Santos A.J."/>
        </authorList>
    </citation>
    <scope>NUCLEOTIDE SEQUENCE</scope>
    <source>
        <tissue evidence="1">Shoot tissue taken approximately 20 cm above the soil surface</tissue>
    </source>
</reference>
<dbReference type="AlphaFoldDB" id="A0A0A9AZB1"/>
<accession>A0A0A9AZB1</accession>
<proteinExistence type="predicted"/>
<name>A0A0A9AZB1_ARUDO</name>